<dbReference type="GO" id="GO:0005763">
    <property type="term" value="C:mitochondrial small ribosomal subunit"/>
    <property type="evidence" value="ECO:0007669"/>
    <property type="project" value="TreeGrafter"/>
</dbReference>
<keyword evidence="7" id="KW-1185">Reference proteome</keyword>
<evidence type="ECO:0000256" key="1">
    <source>
        <dbReference type="ARBA" id="ARBA00005589"/>
    </source>
</evidence>
<evidence type="ECO:0000313" key="7">
    <source>
        <dbReference type="Proteomes" id="UP000053201"/>
    </source>
</evidence>
<dbReference type="VEuPathDB" id="FungiDB:SPPG_06928"/>
<dbReference type="GeneID" id="27690195"/>
<keyword evidence="2 5" id="KW-0689">Ribosomal protein</keyword>
<proteinExistence type="inferred from homology"/>
<evidence type="ECO:0000313" key="6">
    <source>
        <dbReference type="EMBL" id="KNC97940.1"/>
    </source>
</evidence>
<evidence type="ECO:0000256" key="2">
    <source>
        <dbReference type="ARBA" id="ARBA00022980"/>
    </source>
</evidence>
<dbReference type="InterPro" id="IPR001648">
    <property type="entry name" value="Ribosomal_bS18"/>
</dbReference>
<protein>
    <recommendedName>
        <fullName evidence="4">Small ribosomal subunit protein bS18m</fullName>
    </recommendedName>
</protein>
<dbReference type="eggNOG" id="KOG3162">
    <property type="taxonomic scope" value="Eukaryota"/>
</dbReference>
<evidence type="ECO:0000256" key="5">
    <source>
        <dbReference type="RuleBase" id="RU003910"/>
    </source>
</evidence>
<dbReference type="GO" id="GO:0003735">
    <property type="term" value="F:structural constituent of ribosome"/>
    <property type="evidence" value="ECO:0007669"/>
    <property type="project" value="InterPro"/>
</dbReference>
<organism evidence="6 7">
    <name type="scientific">Spizellomyces punctatus (strain DAOM BR117)</name>
    <dbReference type="NCBI Taxonomy" id="645134"/>
    <lineage>
        <taxon>Eukaryota</taxon>
        <taxon>Fungi</taxon>
        <taxon>Fungi incertae sedis</taxon>
        <taxon>Chytridiomycota</taxon>
        <taxon>Chytridiomycota incertae sedis</taxon>
        <taxon>Chytridiomycetes</taxon>
        <taxon>Spizellomycetales</taxon>
        <taxon>Spizellomycetaceae</taxon>
        <taxon>Spizellomyces</taxon>
    </lineage>
</organism>
<gene>
    <name evidence="6" type="ORF">SPPG_06928</name>
</gene>
<accession>A0A0L0H8S6</accession>
<name>A0A0L0H8S6_SPIPD</name>
<dbReference type="Pfam" id="PF01084">
    <property type="entry name" value="Ribosomal_S18"/>
    <property type="match status" value="1"/>
</dbReference>
<dbReference type="RefSeq" id="XP_016605980.1">
    <property type="nucleotide sequence ID" value="XM_016755120.1"/>
</dbReference>
<sequence>MIAFTIGKTATRSSFHFPKPIGHSPITRSFARKPRHDNSLLNIVGRSGVVKYLESHRESDKKQDVQYVPHPQRRFLPNETYVPSDLNNENIEKYIKDKQKQAPEDVCEKYGINPLKVYRDTTFLSRFLTRMAYMKPKSQTGLSTANQRKMTKAIKRAKAMGLLPFTYNTVGSRADF</sequence>
<dbReference type="PANTHER" id="PTHR13479">
    <property type="entry name" value="30S RIBOSOMAL PROTEIN S18"/>
    <property type="match status" value="1"/>
</dbReference>
<comment type="similarity">
    <text evidence="1 5">Belongs to the bacterial ribosomal protein bS18 family.</text>
</comment>
<dbReference type="OrthoDB" id="21463at2759"/>
<reference evidence="6 7" key="1">
    <citation type="submission" date="2009-08" db="EMBL/GenBank/DDBJ databases">
        <title>The Genome Sequence of Spizellomyces punctatus strain DAOM BR117.</title>
        <authorList>
            <consortium name="The Broad Institute Genome Sequencing Platform"/>
            <person name="Russ C."/>
            <person name="Cuomo C."/>
            <person name="Shea T."/>
            <person name="Young S.K."/>
            <person name="Zeng Q."/>
            <person name="Koehrsen M."/>
            <person name="Haas B."/>
            <person name="Borodovsky M."/>
            <person name="Guigo R."/>
            <person name="Alvarado L."/>
            <person name="Berlin A."/>
            <person name="Bochicchio J."/>
            <person name="Borenstein D."/>
            <person name="Chapman S."/>
            <person name="Chen Z."/>
            <person name="Engels R."/>
            <person name="Freedman E."/>
            <person name="Gellesch M."/>
            <person name="Goldberg J."/>
            <person name="Griggs A."/>
            <person name="Gujja S."/>
            <person name="Heiman D."/>
            <person name="Hepburn T."/>
            <person name="Howarth C."/>
            <person name="Jen D."/>
            <person name="Larson L."/>
            <person name="Lewis B."/>
            <person name="Mehta T."/>
            <person name="Park D."/>
            <person name="Pearson M."/>
            <person name="Roberts A."/>
            <person name="Saif S."/>
            <person name="Shenoy N."/>
            <person name="Sisk P."/>
            <person name="Stolte C."/>
            <person name="Sykes S."/>
            <person name="Thomson T."/>
            <person name="Walk T."/>
            <person name="White J."/>
            <person name="Yandava C."/>
            <person name="Burger G."/>
            <person name="Gray M.W."/>
            <person name="Holland P.W.H."/>
            <person name="King N."/>
            <person name="Lang F.B.F."/>
            <person name="Roger A.J."/>
            <person name="Ruiz-Trillo I."/>
            <person name="Lander E."/>
            <person name="Nusbaum C."/>
        </authorList>
    </citation>
    <scope>NUCLEOTIDE SEQUENCE [LARGE SCALE GENOMIC DNA]</scope>
    <source>
        <strain evidence="6 7">DAOM BR117</strain>
    </source>
</reference>
<dbReference type="Gene3D" id="4.10.640.10">
    <property type="entry name" value="Ribosomal protein S18"/>
    <property type="match status" value="1"/>
</dbReference>
<dbReference type="STRING" id="645134.A0A0L0H8S6"/>
<keyword evidence="3 5" id="KW-0687">Ribonucleoprotein</keyword>
<dbReference type="PANTHER" id="PTHR13479:SF40">
    <property type="entry name" value="SMALL RIBOSOMAL SUBUNIT PROTEIN BS18M"/>
    <property type="match status" value="1"/>
</dbReference>
<dbReference type="GO" id="GO:0032543">
    <property type="term" value="P:mitochondrial translation"/>
    <property type="evidence" value="ECO:0007669"/>
    <property type="project" value="TreeGrafter"/>
</dbReference>
<dbReference type="AlphaFoldDB" id="A0A0L0H8S6"/>
<dbReference type="InParanoid" id="A0A0L0H8S6"/>
<dbReference type="FunCoup" id="A0A0L0H8S6">
    <property type="interactions" value="117"/>
</dbReference>
<dbReference type="PRINTS" id="PR00974">
    <property type="entry name" value="RIBOSOMALS18"/>
</dbReference>
<evidence type="ECO:0000256" key="4">
    <source>
        <dbReference type="ARBA" id="ARBA00035264"/>
    </source>
</evidence>
<dbReference type="NCBIfam" id="TIGR00165">
    <property type="entry name" value="S18"/>
    <property type="match status" value="1"/>
</dbReference>
<dbReference type="SUPFAM" id="SSF46911">
    <property type="entry name" value="Ribosomal protein S18"/>
    <property type="match status" value="1"/>
</dbReference>
<dbReference type="InterPro" id="IPR036870">
    <property type="entry name" value="Ribosomal_bS18_sf"/>
</dbReference>
<dbReference type="EMBL" id="KQ257462">
    <property type="protein sequence ID" value="KNC97940.1"/>
    <property type="molecule type" value="Genomic_DNA"/>
</dbReference>
<dbReference type="GO" id="GO:0070181">
    <property type="term" value="F:small ribosomal subunit rRNA binding"/>
    <property type="evidence" value="ECO:0007669"/>
    <property type="project" value="TreeGrafter"/>
</dbReference>
<dbReference type="Proteomes" id="UP000053201">
    <property type="component" value="Unassembled WGS sequence"/>
</dbReference>
<evidence type="ECO:0000256" key="3">
    <source>
        <dbReference type="ARBA" id="ARBA00023274"/>
    </source>
</evidence>